<protein>
    <submittedName>
        <fullName evidence="1">Uncharacterized protein</fullName>
    </submittedName>
</protein>
<organism evidence="1 2">
    <name type="scientific">Caerostris darwini</name>
    <dbReference type="NCBI Taxonomy" id="1538125"/>
    <lineage>
        <taxon>Eukaryota</taxon>
        <taxon>Metazoa</taxon>
        <taxon>Ecdysozoa</taxon>
        <taxon>Arthropoda</taxon>
        <taxon>Chelicerata</taxon>
        <taxon>Arachnida</taxon>
        <taxon>Araneae</taxon>
        <taxon>Araneomorphae</taxon>
        <taxon>Entelegynae</taxon>
        <taxon>Araneoidea</taxon>
        <taxon>Araneidae</taxon>
        <taxon>Caerostris</taxon>
    </lineage>
</organism>
<keyword evidence="2" id="KW-1185">Reference proteome</keyword>
<evidence type="ECO:0000313" key="2">
    <source>
        <dbReference type="Proteomes" id="UP001054837"/>
    </source>
</evidence>
<dbReference type="AlphaFoldDB" id="A0AAV4N6H2"/>
<dbReference type="Proteomes" id="UP001054837">
    <property type="component" value="Unassembled WGS sequence"/>
</dbReference>
<dbReference type="EMBL" id="BPLQ01001279">
    <property type="protein sequence ID" value="GIX80308.1"/>
    <property type="molecule type" value="Genomic_DNA"/>
</dbReference>
<accession>A0AAV4N6H2</accession>
<gene>
    <name evidence="1" type="ORF">CDAR_426571</name>
</gene>
<evidence type="ECO:0000313" key="1">
    <source>
        <dbReference type="EMBL" id="GIX80308.1"/>
    </source>
</evidence>
<proteinExistence type="predicted"/>
<name>A0AAV4N6H2_9ARAC</name>
<reference evidence="1 2" key="1">
    <citation type="submission" date="2021-06" db="EMBL/GenBank/DDBJ databases">
        <title>Caerostris darwini draft genome.</title>
        <authorList>
            <person name="Kono N."/>
            <person name="Arakawa K."/>
        </authorList>
    </citation>
    <scope>NUCLEOTIDE SEQUENCE [LARGE SCALE GENOMIC DNA]</scope>
</reference>
<sequence length="91" mass="10452">MVVIDHLARPIPYITGLKIIVTHIRSRGHYLKPESISQQRQTLSVLVNRKENINKNPAALMESRHRGSQNRFLLNLHVSNISNVYTGPRIM</sequence>
<comment type="caution">
    <text evidence="1">The sequence shown here is derived from an EMBL/GenBank/DDBJ whole genome shotgun (WGS) entry which is preliminary data.</text>
</comment>